<evidence type="ECO:0000313" key="2">
    <source>
        <dbReference type="WBParaSite" id="ES5_v2.g18985.t1"/>
    </source>
</evidence>
<name>A0AC34FPB5_9BILA</name>
<protein>
    <submittedName>
        <fullName evidence="2">Uncharacterized protein</fullName>
    </submittedName>
</protein>
<dbReference type="WBParaSite" id="ES5_v2.g18985.t1">
    <property type="protein sequence ID" value="ES5_v2.g18985.t1"/>
    <property type="gene ID" value="ES5_v2.g18985"/>
</dbReference>
<accession>A0AC34FPB5</accession>
<organism evidence="1 2">
    <name type="scientific">Panagrolaimus sp. ES5</name>
    <dbReference type="NCBI Taxonomy" id="591445"/>
    <lineage>
        <taxon>Eukaryota</taxon>
        <taxon>Metazoa</taxon>
        <taxon>Ecdysozoa</taxon>
        <taxon>Nematoda</taxon>
        <taxon>Chromadorea</taxon>
        <taxon>Rhabditida</taxon>
        <taxon>Tylenchina</taxon>
        <taxon>Panagrolaimomorpha</taxon>
        <taxon>Panagrolaimoidea</taxon>
        <taxon>Panagrolaimidae</taxon>
        <taxon>Panagrolaimus</taxon>
    </lineage>
</organism>
<proteinExistence type="predicted"/>
<dbReference type="Proteomes" id="UP000887579">
    <property type="component" value="Unplaced"/>
</dbReference>
<sequence>MTNESSKKPLLPLYQNNSSTTTSNIAQTSFTNEGFDSFPEGGTGYLNPSEEDGLPPPSIEDIFYSSDDEDNYNEIDGNCDDQLFPSQRLIENQRKRLQNRSRMGGYGGNERFSIMLVQLPDESCMLKCMTGTVISTLAIILFIIIVYCMRIRENTGLPMEMDEFTPSNPASDIMGMGTGF</sequence>
<evidence type="ECO:0000313" key="1">
    <source>
        <dbReference type="Proteomes" id="UP000887579"/>
    </source>
</evidence>
<reference evidence="2" key="1">
    <citation type="submission" date="2022-11" db="UniProtKB">
        <authorList>
            <consortium name="WormBaseParasite"/>
        </authorList>
    </citation>
    <scope>IDENTIFICATION</scope>
</reference>